<dbReference type="AlphaFoldDB" id="A0ABC9NH93"/>
<dbReference type="EMBL" id="AAYH02000033">
    <property type="protein sequence ID" value="EDO55907.1"/>
    <property type="molecule type" value="Genomic_DNA"/>
</dbReference>
<reference evidence="1" key="2">
    <citation type="submission" date="2013-11" db="EMBL/GenBank/DDBJ databases">
        <title>Draft genome sequence of Bacteroides uniformis (ATCC 8492).</title>
        <authorList>
            <person name="Sudarsanam P."/>
            <person name="Ley R."/>
            <person name="Guruge J."/>
            <person name="Turnbaugh P.J."/>
            <person name="Mahowald M."/>
            <person name="Liep D."/>
            <person name="Gordon J."/>
        </authorList>
    </citation>
    <scope>NUCLEOTIDE SEQUENCE</scope>
    <source>
        <strain evidence="1">ATCC 8492</strain>
    </source>
</reference>
<organism evidence="1 2">
    <name type="scientific">Bacteroides uniformis (strain ATCC 8492 / DSM 6597 / CCUG 4942 / CIP 103695 / JCM 5828 / KCTC 5204 / NCTC 13054 / VPI 0061)</name>
    <dbReference type="NCBI Taxonomy" id="411479"/>
    <lineage>
        <taxon>Bacteria</taxon>
        <taxon>Pseudomonadati</taxon>
        <taxon>Bacteroidota</taxon>
        <taxon>Bacteroidia</taxon>
        <taxon>Bacteroidales</taxon>
        <taxon>Bacteroidaceae</taxon>
        <taxon>Bacteroides</taxon>
    </lineage>
</organism>
<accession>A0ABC9NH93</accession>
<name>A0ABC9NH93_BACUC</name>
<dbReference type="Proteomes" id="UP000004110">
    <property type="component" value="Unassembled WGS sequence"/>
</dbReference>
<comment type="caution">
    <text evidence="1">The sequence shown here is derived from an EMBL/GenBank/DDBJ whole genome shotgun (WGS) entry which is preliminary data.</text>
</comment>
<proteinExistence type="predicted"/>
<keyword evidence="2" id="KW-1185">Reference proteome</keyword>
<reference evidence="1" key="1">
    <citation type="submission" date="2007-06" db="EMBL/GenBank/DDBJ databases">
        <authorList>
            <person name="Fulton L."/>
            <person name="Clifton S."/>
            <person name="Fulton B."/>
            <person name="Xu J."/>
            <person name="Minx P."/>
            <person name="Pepin K.H."/>
            <person name="Johnson M."/>
            <person name="Thiruvilangam P."/>
            <person name="Bhonagiri V."/>
            <person name="Nash W.E."/>
            <person name="Mardis E.R."/>
            <person name="Wilson R.K."/>
        </authorList>
    </citation>
    <scope>NUCLEOTIDE SEQUENCE [LARGE SCALE GENOMIC DNA]</scope>
    <source>
        <strain evidence="1">ATCC 8492</strain>
    </source>
</reference>
<gene>
    <name evidence="1" type="ORF">BACUNI_00381</name>
</gene>
<evidence type="ECO:0000313" key="1">
    <source>
        <dbReference type="EMBL" id="EDO55907.1"/>
    </source>
</evidence>
<protein>
    <submittedName>
        <fullName evidence="1">Uncharacterized protein</fullName>
    </submittedName>
</protein>
<sequence length="80" mass="9445">MFREVQFILCVTMDGVGKFCFATIGNIETVTFRQRGYFPHDIVLVFHRHWLKKYHATNILILFNPTTVPFVTFRGNNCYI</sequence>
<evidence type="ECO:0000313" key="2">
    <source>
        <dbReference type="Proteomes" id="UP000004110"/>
    </source>
</evidence>